<evidence type="ECO:0000313" key="1">
    <source>
        <dbReference type="EMBL" id="ETX27339.1"/>
    </source>
</evidence>
<organism evidence="1 2">
    <name type="scientific">Roseivivax isoporae LMG 25204</name>
    <dbReference type="NCBI Taxonomy" id="1449351"/>
    <lineage>
        <taxon>Bacteria</taxon>
        <taxon>Pseudomonadati</taxon>
        <taxon>Pseudomonadota</taxon>
        <taxon>Alphaproteobacteria</taxon>
        <taxon>Rhodobacterales</taxon>
        <taxon>Roseobacteraceae</taxon>
        <taxon>Roseivivax</taxon>
    </lineage>
</organism>
<evidence type="ECO:0000313" key="2">
    <source>
        <dbReference type="Proteomes" id="UP000023430"/>
    </source>
</evidence>
<accession>X7F5I0</accession>
<gene>
    <name evidence="1" type="ORF">RISW2_14675</name>
</gene>
<dbReference type="Proteomes" id="UP000023430">
    <property type="component" value="Unassembled WGS sequence"/>
</dbReference>
<comment type="caution">
    <text evidence="1">The sequence shown here is derived from an EMBL/GenBank/DDBJ whole genome shotgun (WGS) entry which is preliminary data.</text>
</comment>
<name>X7F5I0_9RHOB</name>
<reference evidence="1 2" key="1">
    <citation type="submission" date="2014-01" db="EMBL/GenBank/DDBJ databases">
        <title>Roseivivax isoporae LMG 25204 Genome Sequencing.</title>
        <authorList>
            <person name="Lai Q."/>
            <person name="Li G."/>
            <person name="Shao Z."/>
        </authorList>
    </citation>
    <scope>NUCLEOTIDE SEQUENCE [LARGE SCALE GENOMIC DNA]</scope>
    <source>
        <strain evidence="1 2">LMG 25204</strain>
    </source>
</reference>
<protein>
    <submittedName>
        <fullName evidence="1">Uncharacterized protein</fullName>
    </submittedName>
</protein>
<proteinExistence type="predicted"/>
<sequence>MATQRADLLPRTRCTRCCQPAVDMRINCETDANALDGAAVPPGSGDLQR</sequence>
<dbReference type="EMBL" id="JAME01000035">
    <property type="protein sequence ID" value="ETX27339.1"/>
    <property type="molecule type" value="Genomic_DNA"/>
</dbReference>
<dbReference type="AlphaFoldDB" id="X7F5I0"/>
<keyword evidence="2" id="KW-1185">Reference proteome</keyword>